<comment type="caution">
    <text evidence="1">The sequence shown here is derived from an EMBL/GenBank/DDBJ whole genome shotgun (WGS) entry which is preliminary data.</text>
</comment>
<dbReference type="Proteomes" id="UP001221757">
    <property type="component" value="Unassembled WGS sequence"/>
</dbReference>
<accession>A0AAD7D607</accession>
<keyword evidence="2" id="KW-1185">Reference proteome</keyword>
<dbReference type="EMBL" id="JARKIE010000122">
    <property type="protein sequence ID" value="KAJ7681114.1"/>
    <property type="molecule type" value="Genomic_DNA"/>
</dbReference>
<dbReference type="AlphaFoldDB" id="A0AAD7D607"/>
<evidence type="ECO:0000313" key="1">
    <source>
        <dbReference type="EMBL" id="KAJ7681114.1"/>
    </source>
</evidence>
<name>A0AAD7D607_MYCRO</name>
<proteinExistence type="predicted"/>
<evidence type="ECO:0000313" key="2">
    <source>
        <dbReference type="Proteomes" id="UP001221757"/>
    </source>
</evidence>
<protein>
    <submittedName>
        <fullName evidence="1">Uncharacterized protein</fullName>
    </submittedName>
</protein>
<gene>
    <name evidence="1" type="ORF">B0H17DRAFT_1138681</name>
</gene>
<reference evidence="1" key="1">
    <citation type="submission" date="2023-03" db="EMBL/GenBank/DDBJ databases">
        <title>Massive genome expansion in bonnet fungi (Mycena s.s.) driven by repeated elements and novel gene families across ecological guilds.</title>
        <authorList>
            <consortium name="Lawrence Berkeley National Laboratory"/>
            <person name="Harder C.B."/>
            <person name="Miyauchi S."/>
            <person name="Viragh M."/>
            <person name="Kuo A."/>
            <person name="Thoen E."/>
            <person name="Andreopoulos B."/>
            <person name="Lu D."/>
            <person name="Skrede I."/>
            <person name="Drula E."/>
            <person name="Henrissat B."/>
            <person name="Morin E."/>
            <person name="Kohler A."/>
            <person name="Barry K."/>
            <person name="LaButti K."/>
            <person name="Morin E."/>
            <person name="Salamov A."/>
            <person name="Lipzen A."/>
            <person name="Mereny Z."/>
            <person name="Hegedus B."/>
            <person name="Baldrian P."/>
            <person name="Stursova M."/>
            <person name="Weitz H."/>
            <person name="Taylor A."/>
            <person name="Grigoriev I.V."/>
            <person name="Nagy L.G."/>
            <person name="Martin F."/>
            <person name="Kauserud H."/>
        </authorList>
    </citation>
    <scope>NUCLEOTIDE SEQUENCE</scope>
    <source>
        <strain evidence="1">CBHHK067</strain>
    </source>
</reference>
<sequence length="151" mass="17181">MHKRSEIQLYHARGTKHKRVPGKTEVIMRPRWNPDDMMGQRINHPTILCDAVDGRTAFLRLKHLSVNSEICRDREGKGFNPSVKRDGRHKKTAVFVDGTGQPVLLAHLPEEKTDVSRPSDPWTAVSTAFGAQIWRLDADFQSLERSNFALP</sequence>
<organism evidence="1 2">
    <name type="scientific">Mycena rosella</name>
    <name type="common">Pink bonnet</name>
    <name type="synonym">Agaricus rosellus</name>
    <dbReference type="NCBI Taxonomy" id="1033263"/>
    <lineage>
        <taxon>Eukaryota</taxon>
        <taxon>Fungi</taxon>
        <taxon>Dikarya</taxon>
        <taxon>Basidiomycota</taxon>
        <taxon>Agaricomycotina</taxon>
        <taxon>Agaricomycetes</taxon>
        <taxon>Agaricomycetidae</taxon>
        <taxon>Agaricales</taxon>
        <taxon>Marasmiineae</taxon>
        <taxon>Mycenaceae</taxon>
        <taxon>Mycena</taxon>
    </lineage>
</organism>